<dbReference type="Gene3D" id="3.30.1010.10">
    <property type="entry name" value="Phosphatidylinositol 3-kinase Catalytic Subunit, Chain A, domain 4"/>
    <property type="match status" value="1"/>
</dbReference>
<dbReference type="SUPFAM" id="SSF54236">
    <property type="entry name" value="Ubiquitin-like"/>
    <property type="match status" value="1"/>
</dbReference>
<dbReference type="GO" id="GO:0016303">
    <property type="term" value="F:1-phosphatidylinositol-3-kinase activity"/>
    <property type="evidence" value="ECO:0007669"/>
    <property type="project" value="UniProtKB-EC"/>
</dbReference>
<dbReference type="GO" id="GO:0016477">
    <property type="term" value="P:cell migration"/>
    <property type="evidence" value="ECO:0007669"/>
    <property type="project" value="TreeGrafter"/>
</dbReference>
<dbReference type="GO" id="GO:0043491">
    <property type="term" value="P:phosphatidylinositol 3-kinase/protein kinase B signal transduction"/>
    <property type="evidence" value="ECO:0007669"/>
    <property type="project" value="TreeGrafter"/>
</dbReference>
<evidence type="ECO:0000259" key="10">
    <source>
        <dbReference type="PROSITE" id="PS51545"/>
    </source>
</evidence>
<comment type="catalytic activity">
    <reaction evidence="1">
        <text>a 1,2-diacyl-sn-glycero-3-phospho-(1D-myo-inositol) + ATP = a 1,2-diacyl-sn-glycero-3-phospho-(1D-myo-inositol-3-phosphate) + ADP + H(+)</text>
        <dbReference type="Rhea" id="RHEA:12709"/>
        <dbReference type="ChEBI" id="CHEBI:15378"/>
        <dbReference type="ChEBI" id="CHEBI:30616"/>
        <dbReference type="ChEBI" id="CHEBI:57880"/>
        <dbReference type="ChEBI" id="CHEBI:58088"/>
        <dbReference type="ChEBI" id="CHEBI:456216"/>
        <dbReference type="EC" id="2.7.1.137"/>
    </reaction>
</comment>
<keyword evidence="3" id="KW-0808">Transferase</keyword>
<feature type="domain" description="PI3K-RBD" evidence="11">
    <location>
        <begin position="184"/>
        <end position="282"/>
    </location>
</feature>
<dbReference type="InterPro" id="IPR015433">
    <property type="entry name" value="PI3/4_kinase"/>
</dbReference>
<dbReference type="Pfam" id="PF00794">
    <property type="entry name" value="PI3K_rbd"/>
    <property type="match status" value="1"/>
</dbReference>
<evidence type="ECO:0000256" key="4">
    <source>
        <dbReference type="ARBA" id="ARBA00022741"/>
    </source>
</evidence>
<dbReference type="AlphaFoldDB" id="A0A9P0B4K2"/>
<dbReference type="PROSITE" id="PS51547">
    <property type="entry name" value="C2_PI3K"/>
    <property type="match status" value="1"/>
</dbReference>
<reference evidence="13" key="1">
    <citation type="submission" date="2021-12" db="EMBL/GenBank/DDBJ databases">
        <authorList>
            <person name="King R."/>
        </authorList>
    </citation>
    <scope>NUCLEOTIDE SEQUENCE</scope>
</reference>
<dbReference type="Pfam" id="PF00454">
    <property type="entry name" value="PI3_PI4_kinase"/>
    <property type="match status" value="1"/>
</dbReference>
<dbReference type="PROSITE" id="PS00916">
    <property type="entry name" value="PI3_4_KINASE_2"/>
    <property type="match status" value="1"/>
</dbReference>
<organism evidence="13 14">
    <name type="scientific">Brassicogethes aeneus</name>
    <name type="common">Rape pollen beetle</name>
    <name type="synonym">Meligethes aeneus</name>
    <dbReference type="NCBI Taxonomy" id="1431903"/>
    <lineage>
        <taxon>Eukaryota</taxon>
        <taxon>Metazoa</taxon>
        <taxon>Ecdysozoa</taxon>
        <taxon>Arthropoda</taxon>
        <taxon>Hexapoda</taxon>
        <taxon>Insecta</taxon>
        <taxon>Pterygota</taxon>
        <taxon>Neoptera</taxon>
        <taxon>Endopterygota</taxon>
        <taxon>Coleoptera</taxon>
        <taxon>Polyphaga</taxon>
        <taxon>Cucujiformia</taxon>
        <taxon>Nitidulidae</taxon>
        <taxon>Meligethinae</taxon>
        <taxon>Brassicogethes</taxon>
    </lineage>
</organism>
<dbReference type="GO" id="GO:0005942">
    <property type="term" value="C:phosphatidylinositol 3-kinase complex"/>
    <property type="evidence" value="ECO:0007669"/>
    <property type="project" value="TreeGrafter"/>
</dbReference>
<dbReference type="OrthoDB" id="67688at2759"/>
<dbReference type="CDD" id="cd05165">
    <property type="entry name" value="PI3Kc_I"/>
    <property type="match status" value="1"/>
</dbReference>
<dbReference type="GO" id="GO:0005737">
    <property type="term" value="C:cytoplasm"/>
    <property type="evidence" value="ECO:0007669"/>
    <property type="project" value="TreeGrafter"/>
</dbReference>
<accession>A0A9P0B4K2</accession>
<dbReference type="InterPro" id="IPR000403">
    <property type="entry name" value="PI3/4_kinase_cat_dom"/>
</dbReference>
<evidence type="ECO:0000259" key="9">
    <source>
        <dbReference type="PROSITE" id="PS51544"/>
    </source>
</evidence>
<keyword evidence="6" id="KW-0067">ATP-binding</keyword>
<dbReference type="InterPro" id="IPR011009">
    <property type="entry name" value="Kinase-like_dom_sf"/>
</dbReference>
<dbReference type="GO" id="GO:0005524">
    <property type="term" value="F:ATP binding"/>
    <property type="evidence" value="ECO:0007669"/>
    <property type="project" value="UniProtKB-KW"/>
</dbReference>
<dbReference type="GO" id="GO:0035005">
    <property type="term" value="F:1-phosphatidylinositol-4-phosphate 3-kinase activity"/>
    <property type="evidence" value="ECO:0007669"/>
    <property type="project" value="TreeGrafter"/>
</dbReference>
<evidence type="ECO:0000259" key="12">
    <source>
        <dbReference type="PROSITE" id="PS51547"/>
    </source>
</evidence>
<dbReference type="SMART" id="SM00142">
    <property type="entry name" value="PI3K_C2"/>
    <property type="match status" value="1"/>
</dbReference>
<feature type="domain" description="C2 PI3K-type" evidence="12">
    <location>
        <begin position="324"/>
        <end position="491"/>
    </location>
</feature>
<proteinExistence type="inferred from homology"/>
<dbReference type="InterPro" id="IPR036940">
    <property type="entry name" value="PI3/4_kinase_cat_sf"/>
</dbReference>
<dbReference type="SMART" id="SM00145">
    <property type="entry name" value="PI3Ka"/>
    <property type="match status" value="1"/>
</dbReference>
<dbReference type="InterPro" id="IPR003113">
    <property type="entry name" value="PI3K_ABD"/>
</dbReference>
<dbReference type="Gene3D" id="2.60.40.150">
    <property type="entry name" value="C2 domain"/>
    <property type="match status" value="1"/>
</dbReference>
<name>A0A9P0B4K2_BRAAE</name>
<dbReference type="SUPFAM" id="SSF56112">
    <property type="entry name" value="Protein kinase-like (PK-like)"/>
    <property type="match status" value="1"/>
</dbReference>
<dbReference type="EMBL" id="OV121135">
    <property type="protein sequence ID" value="CAH0555330.1"/>
    <property type="molecule type" value="Genomic_DNA"/>
</dbReference>
<evidence type="ECO:0000313" key="14">
    <source>
        <dbReference type="Proteomes" id="UP001154078"/>
    </source>
</evidence>
<dbReference type="GO" id="GO:0032060">
    <property type="term" value="P:bleb assembly"/>
    <property type="evidence" value="ECO:0007669"/>
    <property type="project" value="UniProtKB-ARBA"/>
</dbReference>
<comment type="similarity">
    <text evidence="7">Belongs to the PI3/PI4-kinase family.</text>
</comment>
<feature type="domain" description="PI3K/PI4K catalytic" evidence="8">
    <location>
        <begin position="755"/>
        <end position="1036"/>
    </location>
</feature>
<dbReference type="Gene3D" id="1.10.1070.11">
    <property type="entry name" value="Phosphatidylinositol 3-/4-kinase, catalytic domain"/>
    <property type="match status" value="1"/>
</dbReference>
<evidence type="ECO:0000256" key="5">
    <source>
        <dbReference type="ARBA" id="ARBA00022777"/>
    </source>
</evidence>
<dbReference type="PROSITE" id="PS51544">
    <property type="entry name" value="PI3K_ABD"/>
    <property type="match status" value="1"/>
</dbReference>
<dbReference type="SUPFAM" id="SSF48371">
    <property type="entry name" value="ARM repeat"/>
    <property type="match status" value="1"/>
</dbReference>
<dbReference type="GO" id="GO:0050920">
    <property type="term" value="P:regulation of chemotaxis"/>
    <property type="evidence" value="ECO:0007669"/>
    <property type="project" value="UniProtKB-ARBA"/>
</dbReference>
<dbReference type="Pfam" id="PF00613">
    <property type="entry name" value="PI3Ka"/>
    <property type="match status" value="1"/>
</dbReference>
<evidence type="ECO:0000256" key="2">
    <source>
        <dbReference type="ARBA" id="ARBA00012073"/>
    </source>
</evidence>
<dbReference type="GO" id="GO:0048015">
    <property type="term" value="P:phosphatidylinositol-mediated signaling"/>
    <property type="evidence" value="ECO:0007669"/>
    <property type="project" value="TreeGrafter"/>
</dbReference>
<evidence type="ECO:0000256" key="6">
    <source>
        <dbReference type="ARBA" id="ARBA00022840"/>
    </source>
</evidence>
<dbReference type="EC" id="2.7.1.137" evidence="2"/>
<dbReference type="InterPro" id="IPR002420">
    <property type="entry name" value="PI3K-type_C2_dom"/>
</dbReference>
<evidence type="ECO:0000259" key="8">
    <source>
        <dbReference type="PROSITE" id="PS50290"/>
    </source>
</evidence>
<dbReference type="PROSITE" id="PS51546">
    <property type="entry name" value="PI3K_RBD"/>
    <property type="match status" value="1"/>
</dbReference>
<dbReference type="InterPro" id="IPR001263">
    <property type="entry name" value="PI3K_accessory_dom"/>
</dbReference>
<gene>
    <name evidence="13" type="ORF">MELIAE_LOCUS6728</name>
</gene>
<dbReference type="SMART" id="SM00146">
    <property type="entry name" value="PI3Kc"/>
    <property type="match status" value="1"/>
</dbReference>
<dbReference type="InterPro" id="IPR029071">
    <property type="entry name" value="Ubiquitin-like_domsf"/>
</dbReference>
<evidence type="ECO:0000256" key="3">
    <source>
        <dbReference type="ARBA" id="ARBA00022679"/>
    </source>
</evidence>
<dbReference type="InterPro" id="IPR035892">
    <property type="entry name" value="C2_domain_sf"/>
</dbReference>
<dbReference type="InterPro" id="IPR042236">
    <property type="entry name" value="PI3K_accessory_sf"/>
</dbReference>
<dbReference type="InterPro" id="IPR000341">
    <property type="entry name" value="PI3K_Ras-bd_dom"/>
</dbReference>
<dbReference type="SUPFAM" id="SSF49562">
    <property type="entry name" value="C2 domain (Calcium/lipid-binding domain, CaLB)"/>
    <property type="match status" value="1"/>
</dbReference>
<dbReference type="Pfam" id="PF02192">
    <property type="entry name" value="PI3K_p85B"/>
    <property type="match status" value="1"/>
</dbReference>
<dbReference type="InterPro" id="IPR018936">
    <property type="entry name" value="PI3/4_kinase_CS"/>
</dbReference>
<dbReference type="Gene3D" id="3.10.20.90">
    <property type="entry name" value="Phosphatidylinositol 3-kinase Catalytic Subunit, Chain A, domain 1"/>
    <property type="match status" value="2"/>
</dbReference>
<dbReference type="SMART" id="SM00143">
    <property type="entry name" value="PI3K_p85B"/>
    <property type="match status" value="1"/>
</dbReference>
<dbReference type="SMART" id="SM00144">
    <property type="entry name" value="PI3K_rbd"/>
    <property type="match status" value="1"/>
</dbReference>
<dbReference type="PROSITE" id="PS51545">
    <property type="entry name" value="PIK_HELICAL"/>
    <property type="match status" value="1"/>
</dbReference>
<dbReference type="PANTHER" id="PTHR10048">
    <property type="entry name" value="PHOSPHATIDYLINOSITOL KINASE"/>
    <property type="match status" value="1"/>
</dbReference>
<dbReference type="Proteomes" id="UP001154078">
    <property type="component" value="Chromosome 4"/>
</dbReference>
<evidence type="ECO:0000256" key="7">
    <source>
        <dbReference type="PROSITE-ProRule" id="PRU00880"/>
    </source>
</evidence>
<dbReference type="InterPro" id="IPR016024">
    <property type="entry name" value="ARM-type_fold"/>
</dbReference>
<sequence>MVPTPLEYNPDFWKDNKHEIQLSCLLPNGIFVLLQCHDEDTLADIKEDLWEEAAKYPLYGKLHDVSIYKFMCINHMSEREHLTDETKKIRDIKPQACVLIITEYKDSAEDVLNTQIGHIIGKRLHEFDELSSSEVNDFRFKMRKVAEDIAIDSHHQSWEERLMYQFPPRLDKTSLIYKDILHSMKNINIASKIAVEHSEVSEKYQSSHTFSVSPLIVPYRLLEMILAKKAIILKDKNDKADNYVLKVCGQDEYFVGDYPIVQFQYIQDSLSREIIPMLVMVSKDSVPLIKLNNPSFEINENKPKPSYSTLTLRKKGKYKSSLNIEEPFRCTLYTVSRLNCDPKKVSEVGIQVGLFHGGKSLCQPQKTDDRQINESFETTFHQELVFDIDVCNIPRNAKLCFVVYEVNKYSKGTKNRKIKESAKDNPIAWANTTVYDFKNQLRTGSMTLYFWNFAEDMMSDEGFQPLGTVVSNPNTGYATSLTLSFYTYSEDSQFIFVPSDSNSNYEKIDINPIVPNAIDIENCKKILQEIDNSCEIHEQDRKNIWYMREYWLQNHPEVLPKLLMCIDWDKREEVFEVSSLLQKWPLLPVEKSLELLDYAYADPEVRSFAVKCLKDVSDEDLLLYLLQLVQAIKHELFLESDLTKFLIQRALNNQKIGHYIFWHLRSEMQVAAVSVRFGLMLEAYCRGRPEHIPVLQKQLEAHEKFKKATEIVRARKDKEKAKAVLREYLSESDTMKTMSDLRSPLDPTFRCSKIRVEKCKFMDSKMRPLWIVFENCDKYGEDVYVIFKNGDDLRQDMLTLQMLRIMDRLWKQEGLDLRMNAYNCISMEHRVGMIQVVLNAETIANIQKEKGIFSATTAFKKGPILDWLRDNNSTESELNKAVNEFTLSCAGYCVATYVLGIADRHSDNIMVKKSGQLFHIDFGHILGHFKEKFGFKRERVPFVLTHDFVNVINKGQKNASEFHKFQEYCEKAFMILRKHGNLILSLCAMMISTGLPELSSEKDLNYLRETLVLSKTDEEALSHFKLKFDEALTNSWKTSINWATHNIAKNNKA</sequence>
<dbReference type="Gene3D" id="1.25.40.70">
    <property type="entry name" value="Phosphatidylinositol 3-kinase, accessory domain (PIK)"/>
    <property type="match status" value="1"/>
</dbReference>
<keyword evidence="5" id="KW-0418">Kinase</keyword>
<dbReference type="GO" id="GO:0005886">
    <property type="term" value="C:plasma membrane"/>
    <property type="evidence" value="ECO:0007669"/>
    <property type="project" value="TreeGrafter"/>
</dbReference>
<evidence type="ECO:0000256" key="1">
    <source>
        <dbReference type="ARBA" id="ARBA00001498"/>
    </source>
</evidence>
<evidence type="ECO:0000313" key="13">
    <source>
        <dbReference type="EMBL" id="CAH0555330.1"/>
    </source>
</evidence>
<feature type="domain" description="PIK helical" evidence="10">
    <location>
        <begin position="504"/>
        <end position="687"/>
    </location>
</feature>
<evidence type="ECO:0000259" key="11">
    <source>
        <dbReference type="PROSITE" id="PS51546"/>
    </source>
</evidence>
<dbReference type="FunFam" id="3.30.1010.10:FF:000008">
    <property type="entry name" value="Phosphatidylinositol 4,5-bisphosphate 3-kinase catalytic subunit gamma"/>
    <property type="match status" value="1"/>
</dbReference>
<dbReference type="Pfam" id="PF00792">
    <property type="entry name" value="PI3K_C2"/>
    <property type="match status" value="1"/>
</dbReference>
<dbReference type="PROSITE" id="PS50290">
    <property type="entry name" value="PI3_4_KINASE_3"/>
    <property type="match status" value="1"/>
</dbReference>
<dbReference type="PROSITE" id="PS00915">
    <property type="entry name" value="PI3_4_KINASE_1"/>
    <property type="match status" value="1"/>
</dbReference>
<protein>
    <recommendedName>
        <fullName evidence="2">phosphatidylinositol 3-kinase</fullName>
        <ecNumber evidence="2">2.7.1.137</ecNumber>
    </recommendedName>
</protein>
<keyword evidence="4" id="KW-0547">Nucleotide-binding</keyword>
<keyword evidence="14" id="KW-1185">Reference proteome</keyword>
<dbReference type="PANTHER" id="PTHR10048:SF118">
    <property type="entry name" value="PI-3 KINASE"/>
    <property type="match status" value="1"/>
</dbReference>
<dbReference type="FunFam" id="1.10.1070.11:FF:000001">
    <property type="entry name" value="Phosphatidylinositol 4,5-bisphosphate 3-kinase catalytic subunit"/>
    <property type="match status" value="1"/>
</dbReference>
<feature type="domain" description="PI3K-ABD" evidence="9">
    <location>
        <begin position="16"/>
        <end position="105"/>
    </location>
</feature>